<feature type="region of interest" description="Disordered" evidence="1">
    <location>
        <begin position="349"/>
        <end position="368"/>
    </location>
</feature>
<organism evidence="2">
    <name type="scientific">Siphoviridae sp. ctAkS7</name>
    <dbReference type="NCBI Taxonomy" id="2827798"/>
    <lineage>
        <taxon>Viruses</taxon>
        <taxon>Duplodnaviria</taxon>
        <taxon>Heunggongvirae</taxon>
        <taxon>Uroviricota</taxon>
        <taxon>Caudoviricetes</taxon>
    </lineage>
</organism>
<dbReference type="EMBL" id="BK032698">
    <property type="protein sequence ID" value="DAF55728.1"/>
    <property type="molecule type" value="Genomic_DNA"/>
</dbReference>
<accession>A0A8S5SXV4</accession>
<evidence type="ECO:0000313" key="2">
    <source>
        <dbReference type="EMBL" id="DAF55728.1"/>
    </source>
</evidence>
<evidence type="ECO:0000256" key="1">
    <source>
        <dbReference type="SAM" id="MobiDB-lite"/>
    </source>
</evidence>
<protein>
    <submittedName>
        <fullName evidence="2">Uncharacterized protein</fullName>
    </submittedName>
</protein>
<sequence length="391" mass="45163">MNNNMSYRQYLQYHANNHPSDIKRSEAQALLNVVGDDMNIDGNFLTGEKVDRGWFRAPDIREKMSNGYNASTVNRTLNPWWIDSYKKYLVDNSPKPEKTNQEKLAGFSSAQNTARNIALANESLRLMPNELKRIDEAERNKYANIDNDYNRSSNNLENNWKQVQEDYETARSQRLGNRRRQIDVANDDFKTQRDAYARYFARSGAGSSSMAQHTVPTMLARAAEKVRSTIEDNNAENAREQETNFNRQNLDYRNKKNDILTERERQKQSAKEYFASKRSGYWDKVAELERKKADAQNLSTDAIISAGKDAVRHAQEQADEAVRAGAVTEGIKFKPIEYEAAKQKDWTYDPTKTKIENPEEEGKDDNSLYNKYFRDKEEEKKKKGWISATAA</sequence>
<reference evidence="2" key="1">
    <citation type="journal article" date="2021" name="Proc. Natl. Acad. Sci. U.S.A.">
        <title>A Catalog of Tens of Thousands of Viruses from Human Metagenomes Reveals Hidden Associations with Chronic Diseases.</title>
        <authorList>
            <person name="Tisza M.J."/>
            <person name="Buck C.B."/>
        </authorList>
    </citation>
    <scope>NUCLEOTIDE SEQUENCE</scope>
    <source>
        <strain evidence="2">CtAkS7</strain>
    </source>
</reference>
<proteinExistence type="predicted"/>
<name>A0A8S5SXV4_9CAUD</name>